<dbReference type="InterPro" id="IPR027485">
    <property type="entry name" value="AMMECR1_N"/>
</dbReference>
<dbReference type="InterPro" id="IPR002733">
    <property type="entry name" value="AMMECR1_domain"/>
</dbReference>
<dbReference type="PROSITE" id="PS51112">
    <property type="entry name" value="AMMECR1"/>
    <property type="match status" value="1"/>
</dbReference>
<dbReference type="NCBIfam" id="TIGR04336">
    <property type="entry name" value="AmmeMemoSam_B"/>
    <property type="match status" value="1"/>
</dbReference>
<dbReference type="Pfam" id="PF01871">
    <property type="entry name" value="AMMECR1"/>
    <property type="match status" value="1"/>
</dbReference>
<dbReference type="InterPro" id="IPR002737">
    <property type="entry name" value="MEMO1_fam"/>
</dbReference>
<dbReference type="NCBIfam" id="TIGR00296">
    <property type="entry name" value="TIGR00296 family protein"/>
    <property type="match status" value="1"/>
</dbReference>
<dbReference type="SUPFAM" id="SSF143447">
    <property type="entry name" value="AMMECR1-like"/>
    <property type="match status" value="1"/>
</dbReference>
<dbReference type="GO" id="GO:0051213">
    <property type="term" value="F:dioxygenase activity"/>
    <property type="evidence" value="ECO:0007669"/>
    <property type="project" value="UniProtKB-KW"/>
</dbReference>
<dbReference type="InterPro" id="IPR023473">
    <property type="entry name" value="AMMECR1"/>
</dbReference>
<reference evidence="4 5" key="1">
    <citation type="journal article" date="2017" name="BMC Genomics">
        <title>Comparative genomic and phylogenomic analyses of the Bifidobacteriaceae family.</title>
        <authorList>
            <person name="Lugli G.A."/>
            <person name="Milani C."/>
            <person name="Turroni F."/>
            <person name="Duranti S."/>
            <person name="Mancabelli L."/>
            <person name="Mangifesta M."/>
            <person name="Ferrario C."/>
            <person name="Modesto M."/>
            <person name="Mattarelli P."/>
            <person name="Jiri K."/>
            <person name="van Sinderen D."/>
            <person name="Ventura M."/>
        </authorList>
    </citation>
    <scope>NUCLEOTIDE SEQUENCE [LARGE SCALE GENOMIC DNA]</scope>
    <source>
        <strain evidence="4 5">DSM 100201</strain>
    </source>
</reference>
<evidence type="ECO:0000256" key="1">
    <source>
        <dbReference type="ARBA" id="ARBA00006315"/>
    </source>
</evidence>
<keyword evidence="5" id="KW-1185">Reference proteome</keyword>
<keyword evidence="4" id="KW-0223">Dioxygenase</keyword>
<dbReference type="InterPro" id="IPR036071">
    <property type="entry name" value="AMMECR1_dom_sf"/>
</dbReference>
<evidence type="ECO:0000313" key="4">
    <source>
        <dbReference type="EMBL" id="OZG58126.1"/>
    </source>
</evidence>
<comment type="similarity">
    <text evidence="1">Belongs to the MEMO1 family.</text>
</comment>
<dbReference type="NCBIfam" id="TIGR04335">
    <property type="entry name" value="AmmeMemoSam_A"/>
    <property type="match status" value="1"/>
</dbReference>
<sequence>MKLTENIRHAAVAGAFYPANPRELRTMIDHQLDYARGLLNELPAHALPQGAPKAVIVPHAGYVYSGTAAALAYALLERGRGTIRRAVIIGPTHRVAVRGVAMCRATAFATPLGDVPVDIAGEAQAFGLSTADADPATWRNGMRASDDAPAPAMLINDPTHAREHAVEVQIPFLQTVLGPDLQIVPLNAGDASPAEVGDVIRALWGGPETVIVISSDLSHYHPNEMARALDDRTIERIVNLDGPIHPNFACGAYPVNGLLDVCRRESHTNPLDLRFLGCSTSGDDGEVALSRSLLDPSRRAHGDVLAHRPVPLNPDEPVVGYASFAAWPITSDDSDESAESATAESDKSAATTDSVATTDSARARIAINLARLSLRRYLGIEDPDDVDPQTIVDEYDWLRQPGASFVTLTEGGHLRGCIGTLEAYRPLGRDIAEHAIDAASRDPRFRPVTASEYPLLDVEVSVLGKPEPMQASSRDELEAELRPGEDGLIIDDGHGHRATFLPQVWDDLSDPHDFVSHLLMKSGLPATTVWNGSAIRCHRYAVTAYKE</sequence>
<dbReference type="Gene3D" id="3.30.1490.150">
    <property type="entry name" value="Hypothetical protein ph0010, domain 2"/>
    <property type="match status" value="1"/>
</dbReference>
<accession>A0A261FGW9</accession>
<gene>
    <name evidence="4" type="ORF">BTIS_0974</name>
</gene>
<dbReference type="PANTHER" id="PTHR11060:SF0">
    <property type="entry name" value="PROTEIN MEMO1"/>
    <property type="match status" value="1"/>
</dbReference>
<dbReference type="Pfam" id="PF01875">
    <property type="entry name" value="Memo"/>
    <property type="match status" value="1"/>
</dbReference>
<comment type="caution">
    <text evidence="4">The sequence shown here is derived from an EMBL/GenBank/DDBJ whole genome shotgun (WGS) entry which is preliminary data.</text>
</comment>
<dbReference type="CDD" id="cd07361">
    <property type="entry name" value="MEMO_like"/>
    <property type="match status" value="1"/>
</dbReference>
<dbReference type="Gene3D" id="3.30.700.20">
    <property type="entry name" value="Hypothetical protein ph0010, domain 1"/>
    <property type="match status" value="1"/>
</dbReference>
<dbReference type="EMBL" id="MWWV01000005">
    <property type="protein sequence ID" value="OZG58126.1"/>
    <property type="molecule type" value="Genomic_DNA"/>
</dbReference>
<dbReference type="PANTHER" id="PTHR11060">
    <property type="entry name" value="PROTEIN MEMO1"/>
    <property type="match status" value="1"/>
</dbReference>
<dbReference type="AlphaFoldDB" id="A0A261FGW9"/>
<dbReference type="RefSeq" id="WP_094663237.1">
    <property type="nucleotide sequence ID" value="NZ_MWWV01000005.1"/>
</dbReference>
<dbReference type="Proteomes" id="UP000216444">
    <property type="component" value="Unassembled WGS sequence"/>
</dbReference>
<keyword evidence="4" id="KW-0560">Oxidoreductase</keyword>
<dbReference type="Gene3D" id="3.40.830.10">
    <property type="entry name" value="LigB-like"/>
    <property type="match status" value="1"/>
</dbReference>
<name>A0A261FGW9_9BIFI</name>
<organism evidence="4 5">
    <name type="scientific">Bifidobacterium tissieri</name>
    <dbReference type="NCBI Taxonomy" id="1630162"/>
    <lineage>
        <taxon>Bacteria</taxon>
        <taxon>Bacillati</taxon>
        <taxon>Actinomycetota</taxon>
        <taxon>Actinomycetes</taxon>
        <taxon>Bifidobacteriales</taxon>
        <taxon>Bifidobacteriaceae</taxon>
        <taxon>Bifidobacterium</taxon>
    </lineage>
</organism>
<evidence type="ECO:0000313" key="5">
    <source>
        <dbReference type="Proteomes" id="UP000216444"/>
    </source>
</evidence>
<dbReference type="InterPro" id="IPR027623">
    <property type="entry name" value="AmmeMemoSam_A"/>
</dbReference>
<evidence type="ECO:0000259" key="3">
    <source>
        <dbReference type="PROSITE" id="PS51112"/>
    </source>
</evidence>
<protein>
    <submittedName>
        <fullName evidence="4">Dioxygenase</fullName>
    </submittedName>
</protein>
<evidence type="ECO:0000256" key="2">
    <source>
        <dbReference type="SAM" id="MobiDB-lite"/>
    </source>
</evidence>
<feature type="compositionally biased region" description="Low complexity" evidence="2">
    <location>
        <begin position="339"/>
        <end position="355"/>
    </location>
</feature>
<proteinExistence type="inferred from homology"/>
<feature type="region of interest" description="Disordered" evidence="2">
    <location>
        <begin position="332"/>
        <end position="355"/>
    </location>
</feature>
<feature type="domain" description="AMMECR1" evidence="3">
    <location>
        <begin position="361"/>
        <end position="547"/>
    </location>
</feature>